<gene>
    <name evidence="5" type="ORF">CQ405_08060</name>
</gene>
<dbReference type="Gene3D" id="1.20.1260.10">
    <property type="match status" value="1"/>
</dbReference>
<dbReference type="InterPro" id="IPR009078">
    <property type="entry name" value="Ferritin-like_SF"/>
</dbReference>
<dbReference type="PANTHER" id="PTHR42932">
    <property type="entry name" value="GENERAL STRESS PROTEIN 20U"/>
    <property type="match status" value="1"/>
</dbReference>
<dbReference type="InterPro" id="IPR008331">
    <property type="entry name" value="Ferritin_DPS_dom"/>
</dbReference>
<dbReference type="SUPFAM" id="SSF47240">
    <property type="entry name" value="Ferritin-like"/>
    <property type="match status" value="1"/>
</dbReference>
<comment type="subcellular location">
    <subcellularLocation>
        <location evidence="1">Cytoplasm</location>
    </subcellularLocation>
</comment>
<dbReference type="PANTHER" id="PTHR42932:SF1">
    <property type="entry name" value="GENERAL STRESS PROTEIN 20U"/>
    <property type="match status" value="1"/>
</dbReference>
<dbReference type="GO" id="GO:0016722">
    <property type="term" value="F:oxidoreductase activity, acting on metal ions"/>
    <property type="evidence" value="ECO:0007669"/>
    <property type="project" value="InterPro"/>
</dbReference>
<comment type="caution">
    <text evidence="5">The sequence shown here is derived from an EMBL/GenBank/DDBJ whole genome shotgun (WGS) entry which is preliminary data.</text>
</comment>
<dbReference type="GO" id="GO:0008199">
    <property type="term" value="F:ferric iron binding"/>
    <property type="evidence" value="ECO:0007669"/>
    <property type="project" value="InterPro"/>
</dbReference>
<dbReference type="AlphaFoldDB" id="A0A2P8QZ38"/>
<reference evidence="6" key="1">
    <citation type="submission" date="2017-10" db="EMBL/GenBank/DDBJ databases">
        <title>Campylobacter species from seals.</title>
        <authorList>
            <person name="Gilbert M.J."/>
            <person name="Zomer A.L."/>
            <person name="Timmerman A.J."/>
            <person name="Duim B."/>
            <person name="Wagenaar J.A."/>
        </authorList>
    </citation>
    <scope>NUCLEOTIDE SEQUENCE [LARGE SCALE GENOMIC DNA]</scope>
    <source>
        <strain evidence="6">17S00004-5</strain>
    </source>
</reference>
<evidence type="ECO:0000313" key="6">
    <source>
        <dbReference type="Proteomes" id="UP000240535"/>
    </source>
</evidence>
<evidence type="ECO:0000256" key="3">
    <source>
        <dbReference type="RuleBase" id="RU003875"/>
    </source>
</evidence>
<dbReference type="Pfam" id="PF00210">
    <property type="entry name" value="Ferritin"/>
    <property type="match status" value="1"/>
</dbReference>
<feature type="domain" description="Ferritin/DPS" evidence="4">
    <location>
        <begin position="6"/>
        <end position="144"/>
    </location>
</feature>
<dbReference type="InterPro" id="IPR023188">
    <property type="entry name" value="DPS_DNA-bd_CS"/>
</dbReference>
<evidence type="ECO:0000259" key="4">
    <source>
        <dbReference type="Pfam" id="PF00210"/>
    </source>
</evidence>
<protein>
    <submittedName>
        <fullName evidence="5">DNA starvation/stationary phase protection protein</fullName>
    </submittedName>
</protein>
<accession>A0A2P8QZ38</accession>
<evidence type="ECO:0000256" key="1">
    <source>
        <dbReference type="ARBA" id="ARBA00004496"/>
    </source>
</evidence>
<evidence type="ECO:0000256" key="2">
    <source>
        <dbReference type="ARBA" id="ARBA00009497"/>
    </source>
</evidence>
<dbReference type="PIRSF" id="PIRSF005900">
    <property type="entry name" value="Dps"/>
    <property type="match status" value="1"/>
</dbReference>
<dbReference type="CDD" id="cd01043">
    <property type="entry name" value="DPS"/>
    <property type="match status" value="1"/>
</dbReference>
<dbReference type="InterPro" id="IPR002177">
    <property type="entry name" value="DPS_DNA-bd"/>
</dbReference>
<name>A0A2P8QZ38_9BACT</name>
<dbReference type="RefSeq" id="WP_106872495.1">
    <property type="nucleotide sequence ID" value="NZ_CP053841.1"/>
</dbReference>
<dbReference type="InterPro" id="IPR012347">
    <property type="entry name" value="Ferritin-like"/>
</dbReference>
<evidence type="ECO:0000313" key="5">
    <source>
        <dbReference type="EMBL" id="PSM51509.1"/>
    </source>
</evidence>
<dbReference type="OrthoDB" id="9797687at2"/>
<organism evidence="5 6">
    <name type="scientific">Campylobacter blaseri</name>
    <dbReference type="NCBI Taxonomy" id="2042961"/>
    <lineage>
        <taxon>Bacteria</taxon>
        <taxon>Pseudomonadati</taxon>
        <taxon>Campylobacterota</taxon>
        <taxon>Epsilonproteobacteria</taxon>
        <taxon>Campylobacterales</taxon>
        <taxon>Campylobacteraceae</taxon>
        <taxon>Campylobacter</taxon>
    </lineage>
</organism>
<sequence length="145" mass="16741">MSKVVEQLNQIQADALALNIKFHNYHWNVLGKQFFSIHNYTEEAYDDFFELFDEVAERAIQIGGKALVDAKKMIEMSKAPKTDKDSFTDREVVELVREDFKYLLGEFRKLAEIADEAGDRPTTALAEDNIAKYEKSIWMLNQTLA</sequence>
<dbReference type="GO" id="GO:0005737">
    <property type="term" value="C:cytoplasm"/>
    <property type="evidence" value="ECO:0007669"/>
    <property type="project" value="UniProtKB-SubCell"/>
</dbReference>
<dbReference type="EMBL" id="PDHH01000007">
    <property type="protein sequence ID" value="PSM51509.1"/>
    <property type="molecule type" value="Genomic_DNA"/>
</dbReference>
<proteinExistence type="inferred from homology"/>
<dbReference type="Proteomes" id="UP000240535">
    <property type="component" value="Unassembled WGS sequence"/>
</dbReference>
<dbReference type="PROSITE" id="PS00819">
    <property type="entry name" value="DPS_2"/>
    <property type="match status" value="1"/>
</dbReference>
<dbReference type="PRINTS" id="PR01346">
    <property type="entry name" value="HELNAPAPROT"/>
</dbReference>
<keyword evidence="6" id="KW-1185">Reference proteome</keyword>
<comment type="similarity">
    <text evidence="2 3">Belongs to the Dps family.</text>
</comment>